<proteinExistence type="inferred from homology"/>
<evidence type="ECO:0000256" key="1">
    <source>
        <dbReference type="ARBA" id="ARBA00004141"/>
    </source>
</evidence>
<gene>
    <name evidence="8" type="ORF">PENTCL1PPCAC_14625</name>
</gene>
<evidence type="ECO:0000256" key="5">
    <source>
        <dbReference type="ARBA" id="ARBA00023136"/>
    </source>
</evidence>
<feature type="transmembrane region" description="Helical" evidence="7">
    <location>
        <begin position="81"/>
        <end position="100"/>
    </location>
</feature>
<organism evidence="8 9">
    <name type="scientific">Pristionchus entomophagus</name>
    <dbReference type="NCBI Taxonomy" id="358040"/>
    <lineage>
        <taxon>Eukaryota</taxon>
        <taxon>Metazoa</taxon>
        <taxon>Ecdysozoa</taxon>
        <taxon>Nematoda</taxon>
        <taxon>Chromadorea</taxon>
        <taxon>Rhabditida</taxon>
        <taxon>Rhabditina</taxon>
        <taxon>Diplogasteromorpha</taxon>
        <taxon>Diplogasteroidea</taxon>
        <taxon>Neodiplogasteridae</taxon>
        <taxon>Pristionchus</taxon>
    </lineage>
</organism>
<protein>
    <recommendedName>
        <fullName evidence="10">Membrane transporter</fullName>
    </recommendedName>
</protein>
<feature type="compositionally biased region" description="Basic and acidic residues" evidence="6">
    <location>
        <begin position="443"/>
        <end position="453"/>
    </location>
</feature>
<feature type="transmembrane region" description="Helical" evidence="7">
    <location>
        <begin position="393"/>
        <end position="411"/>
    </location>
</feature>
<dbReference type="InterPro" id="IPR036259">
    <property type="entry name" value="MFS_trans_sf"/>
</dbReference>
<evidence type="ECO:0000256" key="4">
    <source>
        <dbReference type="ARBA" id="ARBA00022989"/>
    </source>
</evidence>
<comment type="subcellular location">
    <subcellularLocation>
        <location evidence="1">Membrane</location>
        <topology evidence="1">Multi-pass membrane protein</topology>
    </subcellularLocation>
</comment>
<keyword evidence="3 7" id="KW-0812">Transmembrane</keyword>
<evidence type="ECO:0000256" key="2">
    <source>
        <dbReference type="ARBA" id="ARBA00009172"/>
    </source>
</evidence>
<keyword evidence="4 7" id="KW-1133">Transmembrane helix</keyword>
<accession>A0AAV5TA45</accession>
<comment type="similarity">
    <text evidence="2">Belongs to the unc-93 family.</text>
</comment>
<dbReference type="PANTHER" id="PTHR23294">
    <property type="entry name" value="ET TRANSLATION PRODUCT-RELATED"/>
    <property type="match status" value="1"/>
</dbReference>
<dbReference type="GO" id="GO:0016020">
    <property type="term" value="C:membrane"/>
    <property type="evidence" value="ECO:0007669"/>
    <property type="project" value="UniProtKB-SubCell"/>
</dbReference>
<evidence type="ECO:0000256" key="3">
    <source>
        <dbReference type="ARBA" id="ARBA00022692"/>
    </source>
</evidence>
<sequence length="463" mass="52021">MRDTTYQYLCTLLVGVATLFRLTGWNMANFIVESLVHSAHVRDPASIINHAGYYGQAVKEIAGCLSAFAVPIVLNYVKPKWALVIGTLQFGFYIASFFYMNNYLYFFSNVMLGFANTLCYTAFFTYQMQFSTRKTLARNSAVIWSIANCCLLASGAIYIYVTSMHAEPVDENSAIRKYRYYGETETKWLCGVLFSTCCFAIVLHAFFPSKEVENSVMSENPHARLTLKQQVGAIASVLVNPHILMFIPRFLNHGLFFSFYMNVFPTTLQYSTILARKHPMLTAYYAFALCAGTTVCGLIVAPLNRRFNDFGLRPLYYITIGVQLLTYVIATITVPNWSTARPTSDSALVEPSLFWVCIVAFLLGFADSTNTASNTVICSRLIHGRASHTYSAARFYIGVTASIIFFCSPMLTMRAHAVILTTVTVISALTFDFAVKRVERRDAKTRDEHDDKAPTTAWEEESQ</sequence>
<feature type="transmembrane region" description="Helical" evidence="7">
    <location>
        <begin position="186"/>
        <end position="207"/>
    </location>
</feature>
<evidence type="ECO:0000313" key="8">
    <source>
        <dbReference type="EMBL" id="GMS92450.1"/>
    </source>
</evidence>
<evidence type="ECO:0000256" key="6">
    <source>
        <dbReference type="SAM" id="MobiDB-lite"/>
    </source>
</evidence>
<dbReference type="Proteomes" id="UP001432027">
    <property type="component" value="Unassembled WGS sequence"/>
</dbReference>
<evidence type="ECO:0000256" key="7">
    <source>
        <dbReference type="SAM" id="Phobius"/>
    </source>
</evidence>
<dbReference type="Gene3D" id="1.20.1250.20">
    <property type="entry name" value="MFS general substrate transporter like domains"/>
    <property type="match status" value="1"/>
</dbReference>
<dbReference type="SUPFAM" id="SSF103473">
    <property type="entry name" value="MFS general substrate transporter"/>
    <property type="match status" value="1"/>
</dbReference>
<feature type="transmembrane region" description="Helical" evidence="7">
    <location>
        <begin position="353"/>
        <end position="372"/>
    </location>
</feature>
<name>A0AAV5TA45_9BILA</name>
<dbReference type="PANTHER" id="PTHR23294:SF18">
    <property type="entry name" value="UNC93-LIKE PROTEIN MFSD11"/>
    <property type="match status" value="1"/>
</dbReference>
<reference evidence="8" key="1">
    <citation type="submission" date="2023-10" db="EMBL/GenBank/DDBJ databases">
        <title>Genome assembly of Pristionchus species.</title>
        <authorList>
            <person name="Yoshida K."/>
            <person name="Sommer R.J."/>
        </authorList>
    </citation>
    <scope>NUCLEOTIDE SEQUENCE</scope>
    <source>
        <strain evidence="8">RS0144</strain>
    </source>
</reference>
<comment type="caution">
    <text evidence="8">The sequence shown here is derived from an EMBL/GenBank/DDBJ whole genome shotgun (WGS) entry which is preliminary data.</text>
</comment>
<dbReference type="EMBL" id="BTSX01000004">
    <property type="protein sequence ID" value="GMS92450.1"/>
    <property type="molecule type" value="Genomic_DNA"/>
</dbReference>
<feature type="transmembrane region" description="Helical" evidence="7">
    <location>
        <begin position="141"/>
        <end position="161"/>
    </location>
</feature>
<feature type="transmembrane region" description="Helical" evidence="7">
    <location>
        <begin position="106"/>
        <end position="129"/>
    </location>
</feature>
<evidence type="ECO:0008006" key="10">
    <source>
        <dbReference type="Google" id="ProtNLM"/>
    </source>
</evidence>
<dbReference type="Pfam" id="PF05978">
    <property type="entry name" value="UNC-93"/>
    <property type="match status" value="1"/>
</dbReference>
<feature type="transmembrane region" description="Helical" evidence="7">
    <location>
        <begin position="417"/>
        <end position="435"/>
    </location>
</feature>
<evidence type="ECO:0000313" key="9">
    <source>
        <dbReference type="Proteomes" id="UP001432027"/>
    </source>
</evidence>
<feature type="region of interest" description="Disordered" evidence="6">
    <location>
        <begin position="443"/>
        <end position="463"/>
    </location>
</feature>
<dbReference type="AlphaFoldDB" id="A0AAV5TA45"/>
<dbReference type="InterPro" id="IPR010291">
    <property type="entry name" value="Ion_channel_UNC-93"/>
</dbReference>
<feature type="transmembrane region" description="Helical" evidence="7">
    <location>
        <begin position="283"/>
        <end position="303"/>
    </location>
</feature>
<keyword evidence="5 7" id="KW-0472">Membrane</keyword>
<feature type="transmembrane region" description="Helical" evidence="7">
    <location>
        <begin position="54"/>
        <end position="74"/>
    </location>
</feature>
<dbReference type="InterPro" id="IPR051617">
    <property type="entry name" value="UNC-93-like_regulator"/>
</dbReference>
<feature type="transmembrane region" description="Helical" evidence="7">
    <location>
        <begin position="315"/>
        <end position="333"/>
    </location>
</feature>
<keyword evidence="9" id="KW-1185">Reference proteome</keyword>